<organism evidence="1 2">
    <name type="scientific">Cellulophaga tyrosinoxydans</name>
    <dbReference type="NCBI Taxonomy" id="504486"/>
    <lineage>
        <taxon>Bacteria</taxon>
        <taxon>Pseudomonadati</taxon>
        <taxon>Bacteroidota</taxon>
        <taxon>Flavobacteriia</taxon>
        <taxon>Flavobacteriales</taxon>
        <taxon>Flavobacteriaceae</taxon>
        <taxon>Cellulophaga</taxon>
    </lineage>
</organism>
<dbReference type="EMBL" id="FWXO01000005">
    <property type="protein sequence ID" value="SMC80198.1"/>
    <property type="molecule type" value="Genomic_DNA"/>
</dbReference>
<accession>A0A1W2C683</accession>
<name>A0A1W2C683_9FLAO</name>
<reference evidence="1 2" key="1">
    <citation type="submission" date="2017-04" db="EMBL/GenBank/DDBJ databases">
        <authorList>
            <person name="Afonso C.L."/>
            <person name="Miller P.J."/>
            <person name="Scott M.A."/>
            <person name="Spackman E."/>
            <person name="Goraichik I."/>
            <person name="Dimitrov K.M."/>
            <person name="Suarez D.L."/>
            <person name="Swayne D.E."/>
        </authorList>
    </citation>
    <scope>NUCLEOTIDE SEQUENCE [LARGE SCALE GENOMIC DNA]</scope>
    <source>
        <strain evidence="1 2">DSM 21164</strain>
    </source>
</reference>
<evidence type="ECO:0000313" key="1">
    <source>
        <dbReference type="EMBL" id="SMC80198.1"/>
    </source>
</evidence>
<sequence>MTKLFSINSLLVTSYKLKFMKLSWDIIKLFNLNILFVVTMFP</sequence>
<proteinExistence type="predicted"/>
<protein>
    <submittedName>
        <fullName evidence="1">Uncharacterized protein</fullName>
    </submittedName>
</protein>
<dbReference type="STRING" id="504486.SAMN05660703_2829"/>
<dbReference type="Proteomes" id="UP000192360">
    <property type="component" value="Unassembled WGS sequence"/>
</dbReference>
<gene>
    <name evidence="1" type="ORF">SAMN05660703_2829</name>
</gene>
<dbReference type="AlphaFoldDB" id="A0A1W2C683"/>
<keyword evidence="2" id="KW-1185">Reference proteome</keyword>
<evidence type="ECO:0000313" key="2">
    <source>
        <dbReference type="Proteomes" id="UP000192360"/>
    </source>
</evidence>